<accession>A0ABP8NEE2</accession>
<keyword evidence="3" id="KW-1185">Reference proteome</keyword>
<gene>
    <name evidence="2" type="ORF">GCM10023093_19030</name>
</gene>
<dbReference type="EMBL" id="BAABFA010000011">
    <property type="protein sequence ID" value="GAA4465937.1"/>
    <property type="molecule type" value="Genomic_DNA"/>
</dbReference>
<keyword evidence="1" id="KW-0732">Signal</keyword>
<dbReference type="PROSITE" id="PS51257">
    <property type="entry name" value="PROKAR_LIPOPROTEIN"/>
    <property type="match status" value="1"/>
</dbReference>
<proteinExistence type="predicted"/>
<comment type="caution">
    <text evidence="2">The sequence shown here is derived from an EMBL/GenBank/DDBJ whole genome shotgun (WGS) entry which is preliminary data.</text>
</comment>
<dbReference type="Proteomes" id="UP001500067">
    <property type="component" value="Unassembled WGS sequence"/>
</dbReference>
<reference evidence="3" key="1">
    <citation type="journal article" date="2019" name="Int. J. Syst. Evol. Microbiol.">
        <title>The Global Catalogue of Microorganisms (GCM) 10K type strain sequencing project: providing services to taxonomists for standard genome sequencing and annotation.</title>
        <authorList>
            <consortium name="The Broad Institute Genomics Platform"/>
            <consortium name="The Broad Institute Genome Sequencing Center for Infectious Disease"/>
            <person name="Wu L."/>
            <person name="Ma J."/>
        </authorList>
    </citation>
    <scope>NUCLEOTIDE SEQUENCE [LARGE SCALE GENOMIC DNA]</scope>
    <source>
        <strain evidence="3">JCM 32105</strain>
    </source>
</reference>
<name>A0ABP8NEE2_9BACT</name>
<sequence length="187" mass="21140">MRKSNYLSAIYIWLIASIAIVACGPAAQDNIPAARDTAIAIADTMRVTDEVYDTDTEYETLYIVVADTAKDYYILQRSMYALHKATGIVVDTMRRHYDEQKNKIVLAEDDEDEMYRGDYYPRRTAGTSLSLEYYSLYDNTGTTEDNIALVAGQYETRASADSLRALIAPHAPKIFVREAQMYTGCMH</sequence>
<evidence type="ECO:0000313" key="3">
    <source>
        <dbReference type="Proteomes" id="UP001500067"/>
    </source>
</evidence>
<feature type="chain" id="PRO_5045235547" evidence="1">
    <location>
        <begin position="23"/>
        <end position="187"/>
    </location>
</feature>
<evidence type="ECO:0000313" key="2">
    <source>
        <dbReference type="EMBL" id="GAA4465937.1"/>
    </source>
</evidence>
<protein>
    <submittedName>
        <fullName evidence="2">Uncharacterized protein</fullName>
    </submittedName>
</protein>
<organism evidence="2 3">
    <name type="scientific">Nemorincola caseinilytica</name>
    <dbReference type="NCBI Taxonomy" id="2054315"/>
    <lineage>
        <taxon>Bacteria</taxon>
        <taxon>Pseudomonadati</taxon>
        <taxon>Bacteroidota</taxon>
        <taxon>Chitinophagia</taxon>
        <taxon>Chitinophagales</taxon>
        <taxon>Chitinophagaceae</taxon>
        <taxon>Nemorincola</taxon>
    </lineage>
</organism>
<evidence type="ECO:0000256" key="1">
    <source>
        <dbReference type="SAM" id="SignalP"/>
    </source>
</evidence>
<feature type="signal peptide" evidence="1">
    <location>
        <begin position="1"/>
        <end position="22"/>
    </location>
</feature>